<dbReference type="EMBL" id="KV419403">
    <property type="protein sequence ID" value="KZS94955.1"/>
    <property type="molecule type" value="Genomic_DNA"/>
</dbReference>
<accession>A0A164WDB7</accession>
<evidence type="ECO:0008006" key="3">
    <source>
        <dbReference type="Google" id="ProtNLM"/>
    </source>
</evidence>
<dbReference type="AlphaFoldDB" id="A0A164WDB7"/>
<proteinExistence type="predicted"/>
<protein>
    <recommendedName>
        <fullName evidence="3">F-box domain-containing protein</fullName>
    </recommendedName>
</protein>
<name>A0A164WDB7_9AGAM</name>
<evidence type="ECO:0000313" key="1">
    <source>
        <dbReference type="EMBL" id="KZS94955.1"/>
    </source>
</evidence>
<reference evidence="1 2" key="1">
    <citation type="journal article" date="2016" name="Mol. Biol. Evol.">
        <title>Comparative Genomics of Early-Diverging Mushroom-Forming Fungi Provides Insights into the Origins of Lignocellulose Decay Capabilities.</title>
        <authorList>
            <person name="Nagy L.G."/>
            <person name="Riley R."/>
            <person name="Tritt A."/>
            <person name="Adam C."/>
            <person name="Daum C."/>
            <person name="Floudas D."/>
            <person name="Sun H."/>
            <person name="Yadav J.S."/>
            <person name="Pangilinan J."/>
            <person name="Larsson K.H."/>
            <person name="Matsuura K."/>
            <person name="Barry K."/>
            <person name="Labutti K."/>
            <person name="Kuo R."/>
            <person name="Ohm R.A."/>
            <person name="Bhattacharya S.S."/>
            <person name="Shirouzu T."/>
            <person name="Yoshinaga Y."/>
            <person name="Martin F.M."/>
            <person name="Grigoriev I.V."/>
            <person name="Hibbett D.S."/>
        </authorList>
    </citation>
    <scope>NUCLEOTIDE SEQUENCE [LARGE SCALE GENOMIC DNA]</scope>
    <source>
        <strain evidence="1 2">HHB9708</strain>
    </source>
</reference>
<dbReference type="Gene3D" id="3.80.10.10">
    <property type="entry name" value="Ribonuclease Inhibitor"/>
    <property type="match status" value="1"/>
</dbReference>
<dbReference type="OrthoDB" id="2447803at2759"/>
<sequence length="549" mass="62028">MDSITTPNFAKSQSFWQISEVVRMTLEHADEPTLASCARVDKTLSKHALDLLYHECFDFIQVLTLLCPVELRQDGITLDFVEALEPSHWAKFERYRSRIRSLIVDIRPRALSPGSMAELLATAPEGQAIFPSLTSLQWNEMEYDDTQLVISLFHEKIKHAHLTVTGHAAPNWLVLERLISQSPHLKTLHYWNLEEEESSPKPNESILQAFESLRFLWAALLSPKLVTPEMMKVLSRKPDLKVLWTSFLGPDQSQHLLPKPPTITSSGAFSSLADLSIDSALLLETPDILNAGPQLTSLHIELLGMDRTHSLLSLVSERCTNLRSLSVIFEKDHEPPTAFSMDMIEPILVLKALETLVIESSTPPVLSDLDIEKITISFPEIRHIEICPRAIGLMHGPCPTIACLALLARNCHKLISFGIYLDAVSISHHTPLIQDQYTFPPSFRTMHVLCSRIADPCAVADYLASRFPANAKVTLSRYSEQLRSVSHPIDTLYAPVESDKGMDHSSIHFRNMWQDTRRILASMRCTREVLASQRMENEELRKRFGPVDH</sequence>
<dbReference type="Proteomes" id="UP000076722">
    <property type="component" value="Unassembled WGS sequence"/>
</dbReference>
<gene>
    <name evidence="1" type="ORF">SISNIDRAFT_453123</name>
</gene>
<keyword evidence="2" id="KW-1185">Reference proteome</keyword>
<dbReference type="InterPro" id="IPR032675">
    <property type="entry name" value="LRR_dom_sf"/>
</dbReference>
<organism evidence="1 2">
    <name type="scientific">Sistotremastrum niveocremeum HHB9708</name>
    <dbReference type="NCBI Taxonomy" id="1314777"/>
    <lineage>
        <taxon>Eukaryota</taxon>
        <taxon>Fungi</taxon>
        <taxon>Dikarya</taxon>
        <taxon>Basidiomycota</taxon>
        <taxon>Agaricomycotina</taxon>
        <taxon>Agaricomycetes</taxon>
        <taxon>Sistotremastrales</taxon>
        <taxon>Sistotremastraceae</taxon>
        <taxon>Sertulicium</taxon>
        <taxon>Sertulicium niveocremeum</taxon>
    </lineage>
</organism>
<evidence type="ECO:0000313" key="2">
    <source>
        <dbReference type="Proteomes" id="UP000076722"/>
    </source>
</evidence>